<evidence type="ECO:0000313" key="2">
    <source>
        <dbReference type="Proteomes" id="UP000735302"/>
    </source>
</evidence>
<dbReference type="Proteomes" id="UP000735302">
    <property type="component" value="Unassembled WGS sequence"/>
</dbReference>
<protein>
    <recommendedName>
        <fullName evidence="3">DDE Tnp4 domain-containing protein</fullName>
    </recommendedName>
</protein>
<accession>A0AAV4C7K7</accession>
<proteinExistence type="predicted"/>
<name>A0AAV4C7K7_9GAST</name>
<dbReference type="AlphaFoldDB" id="A0AAV4C7K7"/>
<evidence type="ECO:0000313" key="1">
    <source>
        <dbReference type="EMBL" id="GFO27665.1"/>
    </source>
</evidence>
<evidence type="ECO:0008006" key="3">
    <source>
        <dbReference type="Google" id="ProtNLM"/>
    </source>
</evidence>
<reference evidence="1 2" key="1">
    <citation type="journal article" date="2021" name="Elife">
        <title>Chloroplast acquisition without the gene transfer in kleptoplastic sea slugs, Plakobranchus ocellatus.</title>
        <authorList>
            <person name="Maeda T."/>
            <person name="Takahashi S."/>
            <person name="Yoshida T."/>
            <person name="Shimamura S."/>
            <person name="Takaki Y."/>
            <person name="Nagai Y."/>
            <person name="Toyoda A."/>
            <person name="Suzuki Y."/>
            <person name="Arimoto A."/>
            <person name="Ishii H."/>
            <person name="Satoh N."/>
            <person name="Nishiyama T."/>
            <person name="Hasebe M."/>
            <person name="Maruyama T."/>
            <person name="Minagawa J."/>
            <person name="Obokata J."/>
            <person name="Shigenobu S."/>
        </authorList>
    </citation>
    <scope>NUCLEOTIDE SEQUENCE [LARGE SCALE GENOMIC DNA]</scope>
</reference>
<comment type="caution">
    <text evidence="1">The sequence shown here is derived from an EMBL/GenBank/DDBJ whole genome shotgun (WGS) entry which is preliminary data.</text>
</comment>
<gene>
    <name evidence="1" type="ORF">PoB_005417000</name>
</gene>
<dbReference type="EMBL" id="BLXT01005946">
    <property type="protein sequence ID" value="GFO27665.1"/>
    <property type="molecule type" value="Genomic_DNA"/>
</dbReference>
<sequence>MKPFAQHQLSHDKEVFNYQPPGARNSVECSFGRITQMWRLLLRQINVQPNAATDIVILTSVAYFIIDNEPNRLKKEDGAHCDNRYDGRKKEQKMLDGLTKWLNAGRVTQALTATMDRDVWKDMVANATKSRALDDDDATNEPKQS</sequence>
<organism evidence="1 2">
    <name type="scientific">Plakobranchus ocellatus</name>
    <dbReference type="NCBI Taxonomy" id="259542"/>
    <lineage>
        <taxon>Eukaryota</taxon>
        <taxon>Metazoa</taxon>
        <taxon>Spiralia</taxon>
        <taxon>Lophotrochozoa</taxon>
        <taxon>Mollusca</taxon>
        <taxon>Gastropoda</taxon>
        <taxon>Heterobranchia</taxon>
        <taxon>Euthyneura</taxon>
        <taxon>Panpulmonata</taxon>
        <taxon>Sacoglossa</taxon>
        <taxon>Placobranchoidea</taxon>
        <taxon>Plakobranchidae</taxon>
        <taxon>Plakobranchus</taxon>
    </lineage>
</organism>
<keyword evidence="2" id="KW-1185">Reference proteome</keyword>